<comment type="caution">
    <text evidence="2">The sequence shown here is derived from an EMBL/GenBank/DDBJ whole genome shotgun (WGS) entry which is preliminary data.</text>
</comment>
<proteinExistence type="predicted"/>
<name>A0ABU7NRM8_9ACTN</name>
<dbReference type="Proteomes" id="UP001307760">
    <property type="component" value="Unassembled WGS sequence"/>
</dbReference>
<organism evidence="2 3">
    <name type="scientific">Streptomyces bugieae</name>
    <dbReference type="NCBI Taxonomy" id="3098223"/>
    <lineage>
        <taxon>Bacteria</taxon>
        <taxon>Bacillati</taxon>
        <taxon>Actinomycetota</taxon>
        <taxon>Actinomycetes</taxon>
        <taxon>Kitasatosporales</taxon>
        <taxon>Streptomycetaceae</taxon>
        <taxon>Streptomyces</taxon>
    </lineage>
</organism>
<evidence type="ECO:0000313" key="2">
    <source>
        <dbReference type="EMBL" id="MEE4421162.1"/>
    </source>
</evidence>
<keyword evidence="1" id="KW-0472">Membrane</keyword>
<keyword evidence="1" id="KW-0812">Transmembrane</keyword>
<feature type="transmembrane region" description="Helical" evidence="1">
    <location>
        <begin position="243"/>
        <end position="263"/>
    </location>
</feature>
<keyword evidence="3" id="KW-1185">Reference proteome</keyword>
<evidence type="ECO:0000256" key="1">
    <source>
        <dbReference type="SAM" id="Phobius"/>
    </source>
</evidence>
<dbReference type="RefSeq" id="WP_330822135.1">
    <property type="nucleotide sequence ID" value="NZ_JAZBJP010000009.1"/>
</dbReference>
<protein>
    <recommendedName>
        <fullName evidence="4">Type II secretion system protein GspF domain-containing protein</fullName>
    </recommendedName>
</protein>
<evidence type="ECO:0000313" key="3">
    <source>
        <dbReference type="Proteomes" id="UP001307760"/>
    </source>
</evidence>
<feature type="transmembrane region" description="Helical" evidence="1">
    <location>
        <begin position="14"/>
        <end position="34"/>
    </location>
</feature>
<feature type="transmembrane region" description="Helical" evidence="1">
    <location>
        <begin position="72"/>
        <end position="90"/>
    </location>
</feature>
<keyword evidence="1" id="KW-1133">Transmembrane helix</keyword>
<sequence>MLEAYGHRLAIKLWAYYSLGALAVGLALIGIGVLEVSVSPPPGMPSELGWKNLIPFYGAVLNAEVIRVKFPWLSWLFIGIIAAWSTFWLIQFLPFRAATRQVWLSRIATIRLARRFALIMTVARAIGACAWAQDAVGEQQALAFRKVSRRLGAVNRAVLSAHKQRGSVPLFSLRRKVLKEHERNVVGALRKAELLLDSDPQSALRELGALLHKISERYCDARVGALLDAEELDEVQPAPDREALRLITLAILLVGASIVFPLVGVPDSVAPIVMAGFSLVLAALLWGRGARQALDVLGLFLGP</sequence>
<dbReference type="EMBL" id="JAZBJP010000009">
    <property type="protein sequence ID" value="MEE4421162.1"/>
    <property type="molecule type" value="Genomic_DNA"/>
</dbReference>
<feature type="transmembrane region" description="Helical" evidence="1">
    <location>
        <begin position="269"/>
        <end position="287"/>
    </location>
</feature>
<gene>
    <name evidence="2" type="ORF">V2J85_17650</name>
</gene>
<accession>A0ABU7NRM8</accession>
<evidence type="ECO:0008006" key="4">
    <source>
        <dbReference type="Google" id="ProtNLM"/>
    </source>
</evidence>
<reference evidence="2 3" key="1">
    <citation type="submission" date="2023-12" db="EMBL/GenBank/DDBJ databases">
        <title>30 novel species of actinomycetes from the DSMZ collection.</title>
        <authorList>
            <person name="Nouioui I."/>
        </authorList>
    </citation>
    <scope>NUCLEOTIDE SEQUENCE [LARGE SCALE GENOMIC DNA]</scope>
    <source>
        <strain evidence="2 3">DSM 41528</strain>
    </source>
</reference>